<dbReference type="Gene3D" id="3.30.110.40">
    <property type="entry name" value="TusA-like domain"/>
    <property type="match status" value="1"/>
</dbReference>
<dbReference type="AlphaFoldDB" id="A0A1I1YRY2"/>
<accession>A0A1I1YRY2</accession>
<dbReference type="Gene3D" id="3.40.250.10">
    <property type="entry name" value="Rhodanese-like domain"/>
    <property type="match status" value="1"/>
</dbReference>
<dbReference type="PANTHER" id="PTHR33279">
    <property type="entry name" value="SULFUR CARRIER PROTEIN YEDF-RELATED"/>
    <property type="match status" value="1"/>
</dbReference>
<dbReference type="SMART" id="SM00450">
    <property type="entry name" value="RHOD"/>
    <property type="match status" value="1"/>
</dbReference>
<protein>
    <submittedName>
        <fullName evidence="3">TusA-related sulfurtransferase</fullName>
    </submittedName>
</protein>
<evidence type="ECO:0000256" key="1">
    <source>
        <dbReference type="ARBA" id="ARBA00008984"/>
    </source>
</evidence>
<dbReference type="InterPro" id="IPR036868">
    <property type="entry name" value="TusA-like_sf"/>
</dbReference>
<evidence type="ECO:0000313" key="4">
    <source>
        <dbReference type="Proteomes" id="UP000183410"/>
    </source>
</evidence>
<dbReference type="Pfam" id="PF00581">
    <property type="entry name" value="Rhodanese"/>
    <property type="match status" value="1"/>
</dbReference>
<organism evidence="3 4">
    <name type="scientific">Paenibacillus algorifonticola</name>
    <dbReference type="NCBI Taxonomy" id="684063"/>
    <lineage>
        <taxon>Bacteria</taxon>
        <taxon>Bacillati</taxon>
        <taxon>Bacillota</taxon>
        <taxon>Bacilli</taxon>
        <taxon>Bacillales</taxon>
        <taxon>Paenibacillaceae</taxon>
        <taxon>Paenibacillus</taxon>
    </lineage>
</organism>
<dbReference type="PANTHER" id="PTHR33279:SF6">
    <property type="entry name" value="SULFUR CARRIER PROTEIN YEDF-RELATED"/>
    <property type="match status" value="1"/>
</dbReference>
<dbReference type="Pfam" id="PF01206">
    <property type="entry name" value="TusA"/>
    <property type="match status" value="1"/>
</dbReference>
<dbReference type="InterPro" id="IPR001455">
    <property type="entry name" value="TusA-like"/>
</dbReference>
<feature type="domain" description="Rhodanese" evidence="2">
    <location>
        <begin position="106"/>
        <end position="191"/>
    </location>
</feature>
<keyword evidence="3" id="KW-0808">Transferase</keyword>
<dbReference type="EMBL" id="FONN01000001">
    <property type="protein sequence ID" value="SFE22277.1"/>
    <property type="molecule type" value="Genomic_DNA"/>
</dbReference>
<dbReference type="InterPro" id="IPR036873">
    <property type="entry name" value="Rhodanese-like_dom_sf"/>
</dbReference>
<dbReference type="GO" id="GO:0016740">
    <property type="term" value="F:transferase activity"/>
    <property type="evidence" value="ECO:0007669"/>
    <property type="project" value="UniProtKB-KW"/>
</dbReference>
<dbReference type="SUPFAM" id="SSF52821">
    <property type="entry name" value="Rhodanese/Cell cycle control phosphatase"/>
    <property type="match status" value="1"/>
</dbReference>
<dbReference type="CDD" id="cd00291">
    <property type="entry name" value="SirA_YedF_YeeD"/>
    <property type="match status" value="1"/>
</dbReference>
<sequence length="193" mass="21592">MMSVLIQTNRLLDCEGLACPMPVVKTKKAMEDMKSGEVLEIRATDKGSVADLQSWAIRIGHLYIGVKEEGGVFRHFIRKSAENEIKPEIKHPHIISNEELSKKIASGDNVKIVDVREPAEYCFQRIPGAISIPMGELEMKLSQLSPDEEYAVVCRTGTRSDLACQIFVDQGFSKVKNVIPGMSMWEGPVEWDE</sequence>
<keyword evidence="4" id="KW-1185">Reference proteome</keyword>
<dbReference type="CDD" id="cd00158">
    <property type="entry name" value="RHOD"/>
    <property type="match status" value="1"/>
</dbReference>
<dbReference type="InterPro" id="IPR001763">
    <property type="entry name" value="Rhodanese-like_dom"/>
</dbReference>
<comment type="similarity">
    <text evidence="1">Belongs to the sulfur carrier protein TusA family.</text>
</comment>
<dbReference type="Proteomes" id="UP000183410">
    <property type="component" value="Unassembled WGS sequence"/>
</dbReference>
<reference evidence="4" key="1">
    <citation type="submission" date="2016-10" db="EMBL/GenBank/DDBJ databases">
        <authorList>
            <person name="Varghese N."/>
            <person name="Submissions S."/>
        </authorList>
    </citation>
    <scope>NUCLEOTIDE SEQUENCE [LARGE SCALE GENOMIC DNA]</scope>
    <source>
        <strain evidence="4">CGMCC 1.10223</strain>
    </source>
</reference>
<gene>
    <name evidence="3" type="ORF">SAMN04487969_101743</name>
</gene>
<dbReference type="SUPFAM" id="SSF64307">
    <property type="entry name" value="SirA-like"/>
    <property type="match status" value="1"/>
</dbReference>
<evidence type="ECO:0000259" key="2">
    <source>
        <dbReference type="PROSITE" id="PS50206"/>
    </source>
</evidence>
<proteinExistence type="inferred from homology"/>
<name>A0A1I1YRY2_9BACL</name>
<evidence type="ECO:0000313" key="3">
    <source>
        <dbReference type="EMBL" id="SFE22277.1"/>
    </source>
</evidence>
<dbReference type="PROSITE" id="PS01148">
    <property type="entry name" value="UPF0033"/>
    <property type="match status" value="1"/>
</dbReference>
<dbReference type="PROSITE" id="PS50206">
    <property type="entry name" value="RHODANESE_3"/>
    <property type="match status" value="1"/>
</dbReference>